<reference evidence="1 2" key="1">
    <citation type="journal article" date="2019" name="Sci. Rep.">
        <title>Orb-weaving spider Araneus ventricosus genome elucidates the spidroin gene catalogue.</title>
        <authorList>
            <person name="Kono N."/>
            <person name="Nakamura H."/>
            <person name="Ohtoshi R."/>
            <person name="Moran D.A.P."/>
            <person name="Shinohara A."/>
            <person name="Yoshida Y."/>
            <person name="Fujiwara M."/>
            <person name="Mori M."/>
            <person name="Tomita M."/>
            <person name="Arakawa K."/>
        </authorList>
    </citation>
    <scope>NUCLEOTIDE SEQUENCE [LARGE SCALE GENOMIC DNA]</scope>
</reference>
<protein>
    <submittedName>
        <fullName evidence="1">Uncharacterized protein</fullName>
    </submittedName>
</protein>
<dbReference type="Proteomes" id="UP000499080">
    <property type="component" value="Unassembled WGS sequence"/>
</dbReference>
<evidence type="ECO:0000313" key="1">
    <source>
        <dbReference type="EMBL" id="GBM92623.1"/>
    </source>
</evidence>
<name>A0A4Y2JQF3_ARAVE</name>
<proteinExistence type="predicted"/>
<organism evidence="1 2">
    <name type="scientific">Araneus ventricosus</name>
    <name type="common">Orbweaver spider</name>
    <name type="synonym">Epeira ventricosa</name>
    <dbReference type="NCBI Taxonomy" id="182803"/>
    <lineage>
        <taxon>Eukaryota</taxon>
        <taxon>Metazoa</taxon>
        <taxon>Ecdysozoa</taxon>
        <taxon>Arthropoda</taxon>
        <taxon>Chelicerata</taxon>
        <taxon>Arachnida</taxon>
        <taxon>Araneae</taxon>
        <taxon>Araneomorphae</taxon>
        <taxon>Entelegynae</taxon>
        <taxon>Araneoidea</taxon>
        <taxon>Araneidae</taxon>
        <taxon>Araneus</taxon>
    </lineage>
</organism>
<comment type="caution">
    <text evidence="1">The sequence shown here is derived from an EMBL/GenBank/DDBJ whole genome shotgun (WGS) entry which is preliminary data.</text>
</comment>
<evidence type="ECO:0000313" key="2">
    <source>
        <dbReference type="Proteomes" id="UP000499080"/>
    </source>
</evidence>
<dbReference type="EMBL" id="BGPR01003805">
    <property type="protein sequence ID" value="GBM92623.1"/>
    <property type="molecule type" value="Genomic_DNA"/>
</dbReference>
<gene>
    <name evidence="1" type="ORF">AVEN_129912_1</name>
</gene>
<sequence>MTGVAGCCWHGDTPWGNKLALVGLHLGSGWIFTGRTTLHGDFGFLNLLDITPFSSCKWIPSQGYLVCGGQPFISLLSGDWALQAVAPDGFCAPGFIVGQQGHSSDF</sequence>
<dbReference type="AlphaFoldDB" id="A0A4Y2JQF3"/>
<accession>A0A4Y2JQF3</accession>
<keyword evidence="2" id="KW-1185">Reference proteome</keyword>